<evidence type="ECO:0000259" key="3">
    <source>
        <dbReference type="Pfam" id="PF14478"/>
    </source>
</evidence>
<dbReference type="InterPro" id="IPR027954">
    <property type="entry name" value="Transcobalamin-like_C"/>
</dbReference>
<organism evidence="4 5">
    <name type="scientific">Candidatus Taylorbacteria bacterium RIFCSPLOWO2_12_FULL_43_20</name>
    <dbReference type="NCBI Taxonomy" id="1802332"/>
    <lineage>
        <taxon>Bacteria</taxon>
        <taxon>Candidatus Tayloriibacteriota</taxon>
    </lineage>
</organism>
<dbReference type="Proteomes" id="UP000177269">
    <property type="component" value="Unassembled WGS sequence"/>
</dbReference>
<evidence type="ECO:0000313" key="4">
    <source>
        <dbReference type="EMBL" id="OHA41320.1"/>
    </source>
</evidence>
<dbReference type="AlphaFoldDB" id="A0A1G2NZ31"/>
<dbReference type="Gene3D" id="2.170.130.30">
    <property type="match status" value="1"/>
</dbReference>
<reference evidence="4 5" key="1">
    <citation type="journal article" date="2016" name="Nat. Commun.">
        <title>Thousands of microbial genomes shed light on interconnected biogeochemical processes in an aquifer system.</title>
        <authorList>
            <person name="Anantharaman K."/>
            <person name="Brown C.T."/>
            <person name="Hug L.A."/>
            <person name="Sharon I."/>
            <person name="Castelle C.J."/>
            <person name="Probst A.J."/>
            <person name="Thomas B.C."/>
            <person name="Singh A."/>
            <person name="Wilkins M.J."/>
            <person name="Karaoz U."/>
            <person name="Brodie E.L."/>
            <person name="Williams K.H."/>
            <person name="Hubbard S.S."/>
            <person name="Banfield J.F."/>
        </authorList>
    </citation>
    <scope>NUCLEOTIDE SEQUENCE [LARGE SCALE GENOMIC DNA]</scope>
</reference>
<dbReference type="Pfam" id="PF14478">
    <property type="entry name" value="DUF4430"/>
    <property type="match status" value="1"/>
</dbReference>
<dbReference type="PANTHER" id="PTHR10559:SF18">
    <property type="entry name" value="TRANSCOBALAMIN II"/>
    <property type="match status" value="1"/>
</dbReference>
<evidence type="ECO:0000313" key="5">
    <source>
        <dbReference type="Proteomes" id="UP000177269"/>
    </source>
</evidence>
<protein>
    <recommendedName>
        <fullName evidence="3">Transcobalamin-like C-terminal domain-containing protein</fullName>
    </recommendedName>
</protein>
<sequence>MSHKKLYFSAIAAFALVATVFFIAGQSDQPDDPDILPLTATSESRISDTASVEHDEKVNPVSESALPPQPISPPRPVRAPEEYRLSESEEGNEPEVSTVSWQMEVGDLSYDISSLLGSSLYEAMKKYQSESANFSFKAKYFPGMGYFIEEINGKKSEGGGYWTLYINSKESVVGASQYIIKEGDLIKWNYEKR</sequence>
<feature type="compositionally biased region" description="Basic and acidic residues" evidence="1">
    <location>
        <begin position="78"/>
        <end position="87"/>
    </location>
</feature>
<gene>
    <name evidence="4" type="ORF">A3G52_01585</name>
</gene>
<feature type="chain" id="PRO_5009583820" description="Transcobalamin-like C-terminal domain-containing protein" evidence="2">
    <location>
        <begin position="25"/>
        <end position="193"/>
    </location>
</feature>
<feature type="domain" description="Transcobalamin-like C-terminal" evidence="3">
    <location>
        <begin position="117"/>
        <end position="192"/>
    </location>
</feature>
<dbReference type="InterPro" id="IPR051588">
    <property type="entry name" value="Cobalamin_Transport"/>
</dbReference>
<evidence type="ECO:0000256" key="1">
    <source>
        <dbReference type="SAM" id="MobiDB-lite"/>
    </source>
</evidence>
<proteinExistence type="predicted"/>
<accession>A0A1G2NZ31</accession>
<feature type="compositionally biased region" description="Pro residues" evidence="1">
    <location>
        <begin position="67"/>
        <end position="77"/>
    </location>
</feature>
<comment type="caution">
    <text evidence="4">The sequence shown here is derived from an EMBL/GenBank/DDBJ whole genome shotgun (WGS) entry which is preliminary data.</text>
</comment>
<feature type="signal peptide" evidence="2">
    <location>
        <begin position="1"/>
        <end position="24"/>
    </location>
</feature>
<evidence type="ECO:0000256" key="2">
    <source>
        <dbReference type="SAM" id="SignalP"/>
    </source>
</evidence>
<dbReference type="EMBL" id="MHSK01000037">
    <property type="protein sequence ID" value="OHA41320.1"/>
    <property type="molecule type" value="Genomic_DNA"/>
</dbReference>
<dbReference type="PANTHER" id="PTHR10559">
    <property type="entry name" value="TRANSCOBALAMIN-1/GASTRIC INTRINSIC FACTOR"/>
    <property type="match status" value="1"/>
</dbReference>
<name>A0A1G2NZ31_9BACT</name>
<feature type="compositionally biased region" description="Polar residues" evidence="1">
    <location>
        <begin position="39"/>
        <end position="50"/>
    </location>
</feature>
<feature type="region of interest" description="Disordered" evidence="1">
    <location>
        <begin position="32"/>
        <end position="97"/>
    </location>
</feature>
<keyword evidence="2" id="KW-0732">Signal</keyword>